<dbReference type="Proteomes" id="UP000607653">
    <property type="component" value="Unassembled WGS sequence"/>
</dbReference>
<reference evidence="1 2" key="1">
    <citation type="journal article" date="2020" name="Mol. Biol. Evol.">
        <title>Distinct Expression and Methylation Patterns for Genes with Different Fates following a Single Whole-Genome Duplication in Flowering Plants.</title>
        <authorList>
            <person name="Shi T."/>
            <person name="Rahmani R.S."/>
            <person name="Gugger P.F."/>
            <person name="Wang M."/>
            <person name="Li H."/>
            <person name="Zhang Y."/>
            <person name="Li Z."/>
            <person name="Wang Q."/>
            <person name="Van de Peer Y."/>
            <person name="Marchal K."/>
            <person name="Chen J."/>
        </authorList>
    </citation>
    <scope>NUCLEOTIDE SEQUENCE [LARGE SCALE GENOMIC DNA]</scope>
    <source>
        <tissue evidence="1">Leaf</tissue>
    </source>
</reference>
<gene>
    <name evidence="1" type="ORF">HUJ06_026434</name>
</gene>
<dbReference type="SUPFAM" id="SSF90209">
    <property type="entry name" value="Ran binding protein zinc finger-like"/>
    <property type="match status" value="1"/>
</dbReference>
<protein>
    <recommendedName>
        <fullName evidence="3">RanBP2-type domain-containing protein</fullName>
    </recommendedName>
</protein>
<sequence>MSIGEWFVKCGLPWCYKSRGGRGKGTASQAPSQLNDSSHWFCDHCTYVNVKFANTCQM</sequence>
<accession>A0A822XXB6</accession>
<proteinExistence type="predicted"/>
<name>A0A822XXB6_NELNU</name>
<dbReference type="InterPro" id="IPR036443">
    <property type="entry name" value="Znf_RanBP2_sf"/>
</dbReference>
<dbReference type="AlphaFoldDB" id="A0A822XXB6"/>
<evidence type="ECO:0008006" key="3">
    <source>
        <dbReference type="Google" id="ProtNLM"/>
    </source>
</evidence>
<dbReference type="EMBL" id="DUZY01000001">
    <property type="protein sequence ID" value="DAD24970.1"/>
    <property type="molecule type" value="Genomic_DNA"/>
</dbReference>
<comment type="caution">
    <text evidence="1">The sequence shown here is derived from an EMBL/GenBank/DDBJ whole genome shotgun (WGS) entry which is preliminary data.</text>
</comment>
<keyword evidence="2" id="KW-1185">Reference proteome</keyword>
<evidence type="ECO:0000313" key="2">
    <source>
        <dbReference type="Proteomes" id="UP000607653"/>
    </source>
</evidence>
<organism evidence="1 2">
    <name type="scientific">Nelumbo nucifera</name>
    <name type="common">Sacred lotus</name>
    <dbReference type="NCBI Taxonomy" id="4432"/>
    <lineage>
        <taxon>Eukaryota</taxon>
        <taxon>Viridiplantae</taxon>
        <taxon>Streptophyta</taxon>
        <taxon>Embryophyta</taxon>
        <taxon>Tracheophyta</taxon>
        <taxon>Spermatophyta</taxon>
        <taxon>Magnoliopsida</taxon>
        <taxon>Proteales</taxon>
        <taxon>Nelumbonaceae</taxon>
        <taxon>Nelumbo</taxon>
    </lineage>
</organism>
<evidence type="ECO:0000313" key="1">
    <source>
        <dbReference type="EMBL" id="DAD24970.1"/>
    </source>
</evidence>